<proteinExistence type="predicted"/>
<keyword evidence="3" id="KW-1185">Reference proteome</keyword>
<feature type="domain" description="Isochorismatase-like" evidence="1">
    <location>
        <begin position="10"/>
        <end position="163"/>
    </location>
</feature>
<reference evidence="2 3" key="1">
    <citation type="submission" date="2019-03" db="EMBL/GenBank/DDBJ databases">
        <title>Genomic Encyclopedia of Type Strains, Phase IV (KMG-IV): sequencing the most valuable type-strain genomes for metagenomic binning, comparative biology and taxonomic classification.</title>
        <authorList>
            <person name="Goeker M."/>
        </authorList>
    </citation>
    <scope>NUCLEOTIDE SEQUENCE [LARGE SCALE GENOMIC DNA]</scope>
    <source>
        <strain evidence="2 3">DSM 25059</strain>
    </source>
</reference>
<dbReference type="InterPro" id="IPR036380">
    <property type="entry name" value="Isochorismatase-like_sf"/>
</dbReference>
<dbReference type="RefSeq" id="WP_133495372.1">
    <property type="nucleotide sequence ID" value="NZ_BMLU01000005.1"/>
</dbReference>
<dbReference type="Proteomes" id="UP000295493">
    <property type="component" value="Unassembled WGS sequence"/>
</dbReference>
<protein>
    <submittedName>
        <fullName evidence="2">Nicotinamidase-related amidase</fullName>
    </submittedName>
</protein>
<accession>A0A4R6FMK4</accession>
<dbReference type="OrthoDB" id="9789777at2"/>
<comment type="caution">
    <text evidence="2">The sequence shown here is derived from an EMBL/GenBank/DDBJ whole genome shotgun (WGS) entry which is preliminary data.</text>
</comment>
<name>A0A4R6FMK4_9SPHN</name>
<evidence type="ECO:0000259" key="1">
    <source>
        <dbReference type="Pfam" id="PF00857"/>
    </source>
</evidence>
<dbReference type="AlphaFoldDB" id="A0A4R6FMK4"/>
<dbReference type="InterPro" id="IPR000868">
    <property type="entry name" value="Isochorismatase-like_dom"/>
</dbReference>
<dbReference type="PANTHER" id="PTHR43559">
    <property type="entry name" value="HYDROLASE YCAC-RELATED"/>
    <property type="match status" value="1"/>
</dbReference>
<evidence type="ECO:0000313" key="3">
    <source>
        <dbReference type="Proteomes" id="UP000295493"/>
    </source>
</evidence>
<dbReference type="SUPFAM" id="SSF52499">
    <property type="entry name" value="Isochorismatase-like hydrolases"/>
    <property type="match status" value="1"/>
</dbReference>
<dbReference type="Gene3D" id="3.40.50.850">
    <property type="entry name" value="Isochorismatase-like"/>
    <property type="match status" value="1"/>
</dbReference>
<dbReference type="EMBL" id="SNWD01000005">
    <property type="protein sequence ID" value="TDN82809.1"/>
    <property type="molecule type" value="Genomic_DNA"/>
</dbReference>
<dbReference type="Pfam" id="PF00857">
    <property type="entry name" value="Isochorismatase"/>
    <property type="match status" value="1"/>
</dbReference>
<dbReference type="PANTHER" id="PTHR43559:SF3">
    <property type="entry name" value="HYDROLASE YCAC-RELATED"/>
    <property type="match status" value="1"/>
</dbReference>
<gene>
    <name evidence="2" type="ORF">EV664_1055</name>
</gene>
<organism evidence="2 3">
    <name type="scientific">Stakelama pacifica</name>
    <dbReference type="NCBI Taxonomy" id="517720"/>
    <lineage>
        <taxon>Bacteria</taxon>
        <taxon>Pseudomonadati</taxon>
        <taxon>Pseudomonadota</taxon>
        <taxon>Alphaproteobacteria</taxon>
        <taxon>Sphingomonadales</taxon>
        <taxon>Sphingomonadaceae</taxon>
        <taxon>Stakelama</taxon>
    </lineage>
</organism>
<evidence type="ECO:0000313" key="2">
    <source>
        <dbReference type="EMBL" id="TDN82809.1"/>
    </source>
</evidence>
<sequence>MTYHFKPADAALLLVDYQVGTLQLANTTPAYEALRNAVVLAKAANVLGIPVVLTASQEDRVQGPTHDWFSRVVPEAYESRVLRSGVIDAWQDPAFRAAVEKTGRKQLIIGAITTDICLVLPAISAHEAGYEVQAVMDASSSPYRINEDISRHRIERAGVEMTVTNTIVAELTQDWSTPEGQEIAQFLPTPYLMRPVD</sequence>
<dbReference type="InterPro" id="IPR053152">
    <property type="entry name" value="Hydrolase_YcaC-like"/>
</dbReference>